<sequence length="63" mass="6497">MKVRTSSGFGCSNAGDVQNSMRRLAVPRLPPGAIPENGVLDVVKGGVVAEGLVVEPRTSSGFE</sequence>
<reference evidence="1 2" key="1">
    <citation type="submission" date="2019-04" db="EMBL/GenBank/DDBJ databases">
        <title>An improved genome assembly and genetic linkage map for asparagus bean, Vigna unguiculata ssp. sesquipedialis.</title>
        <authorList>
            <person name="Xia Q."/>
            <person name="Zhang R."/>
            <person name="Dong Y."/>
        </authorList>
    </citation>
    <scope>NUCLEOTIDE SEQUENCE [LARGE SCALE GENOMIC DNA]</scope>
    <source>
        <tissue evidence="1">Leaf</tissue>
    </source>
</reference>
<dbReference type="Proteomes" id="UP000501690">
    <property type="component" value="Linkage Group LG1"/>
</dbReference>
<dbReference type="EMBL" id="CP039345">
    <property type="protein sequence ID" value="QCD79052.1"/>
    <property type="molecule type" value="Genomic_DNA"/>
</dbReference>
<dbReference type="AlphaFoldDB" id="A0A4D6KNC0"/>
<keyword evidence="2" id="KW-1185">Reference proteome</keyword>
<organism evidence="1 2">
    <name type="scientific">Vigna unguiculata</name>
    <name type="common">Cowpea</name>
    <dbReference type="NCBI Taxonomy" id="3917"/>
    <lineage>
        <taxon>Eukaryota</taxon>
        <taxon>Viridiplantae</taxon>
        <taxon>Streptophyta</taxon>
        <taxon>Embryophyta</taxon>
        <taxon>Tracheophyta</taxon>
        <taxon>Spermatophyta</taxon>
        <taxon>Magnoliopsida</taxon>
        <taxon>eudicotyledons</taxon>
        <taxon>Gunneridae</taxon>
        <taxon>Pentapetalae</taxon>
        <taxon>rosids</taxon>
        <taxon>fabids</taxon>
        <taxon>Fabales</taxon>
        <taxon>Fabaceae</taxon>
        <taxon>Papilionoideae</taxon>
        <taxon>50 kb inversion clade</taxon>
        <taxon>NPAAA clade</taxon>
        <taxon>indigoferoid/millettioid clade</taxon>
        <taxon>Phaseoleae</taxon>
        <taxon>Vigna</taxon>
    </lineage>
</organism>
<evidence type="ECO:0000313" key="1">
    <source>
        <dbReference type="EMBL" id="QCD79052.1"/>
    </source>
</evidence>
<proteinExistence type="predicted"/>
<gene>
    <name evidence="1" type="ORF">DEO72_LG1g2689</name>
</gene>
<protein>
    <submittedName>
        <fullName evidence="1">Uncharacterized protein</fullName>
    </submittedName>
</protein>
<name>A0A4D6KNC0_VIGUN</name>
<accession>A0A4D6KNC0</accession>
<evidence type="ECO:0000313" key="2">
    <source>
        <dbReference type="Proteomes" id="UP000501690"/>
    </source>
</evidence>